<evidence type="ECO:0000313" key="2">
    <source>
        <dbReference type="Proteomes" id="UP000068164"/>
    </source>
</evidence>
<keyword evidence="1" id="KW-0378">Hydrolase</keyword>
<dbReference type="EMBL" id="LNCD01000124">
    <property type="protein sequence ID" value="KWV43840.1"/>
    <property type="molecule type" value="Genomic_DNA"/>
</dbReference>
<evidence type="ECO:0000313" key="1">
    <source>
        <dbReference type="EMBL" id="KWV43840.1"/>
    </source>
</evidence>
<proteinExistence type="predicted"/>
<accession>A0A109J7M5</accession>
<name>A0A109J7M5_9HYPH</name>
<dbReference type="OrthoDB" id="1070337at2"/>
<dbReference type="RefSeq" id="WP_062374428.1">
    <property type="nucleotide sequence ID" value="NZ_LNCD01000124.1"/>
</dbReference>
<protein>
    <submittedName>
        <fullName evidence="1">Single-stranded DNA endonuclease</fullName>
    </submittedName>
</protein>
<dbReference type="Pfam" id="PF11171">
    <property type="entry name" value="DUF2958"/>
    <property type="match status" value="1"/>
</dbReference>
<dbReference type="InterPro" id="IPR021341">
    <property type="entry name" value="DUF2958"/>
</dbReference>
<sequence length="110" mass="12441">MILLTPELRAQLIRNNVEAREADHIPVVKWFTPWANATWLVTEMEPDGRCFGLCDVGQGTPELGYVSVEELESIKGPFGLTIERDLHFRPTRPLSEYTYAARAAGRIVEI</sequence>
<dbReference type="AlphaFoldDB" id="A0A109J7M5"/>
<dbReference type="Proteomes" id="UP000068164">
    <property type="component" value="Unassembled WGS sequence"/>
</dbReference>
<gene>
    <name evidence="1" type="ORF">AS026_19405</name>
</gene>
<comment type="caution">
    <text evidence="1">The sequence shown here is derived from an EMBL/GenBank/DDBJ whole genome shotgun (WGS) entry which is preliminary data.</text>
</comment>
<organism evidence="1 2">
    <name type="scientific">Rhizobium altiplani</name>
    <dbReference type="NCBI Taxonomy" id="1864509"/>
    <lineage>
        <taxon>Bacteria</taxon>
        <taxon>Pseudomonadati</taxon>
        <taxon>Pseudomonadota</taxon>
        <taxon>Alphaproteobacteria</taxon>
        <taxon>Hyphomicrobiales</taxon>
        <taxon>Rhizobiaceae</taxon>
        <taxon>Rhizobium/Agrobacterium group</taxon>
        <taxon>Rhizobium</taxon>
    </lineage>
</organism>
<dbReference type="GO" id="GO:0004519">
    <property type="term" value="F:endonuclease activity"/>
    <property type="evidence" value="ECO:0007669"/>
    <property type="project" value="UniProtKB-KW"/>
</dbReference>
<keyword evidence="2" id="KW-1185">Reference proteome</keyword>
<keyword evidence="1" id="KW-0540">Nuclease</keyword>
<keyword evidence="1" id="KW-0255">Endonuclease</keyword>
<reference evidence="1 2" key="1">
    <citation type="submission" date="2015-11" db="EMBL/GenBank/DDBJ databases">
        <title>Draft Genome Sequence of the Strain BR 10423 (Rhizobium sp.) isolated from nodules of Mimosa pudica.</title>
        <authorList>
            <person name="Barauna A.C."/>
            <person name="Zilli J.E."/>
            <person name="Simoes-Araujo J.L."/>
            <person name="Reis V.M."/>
            <person name="James E.K."/>
            <person name="Reis F.B.Jr."/>
            <person name="Rouws L.F."/>
            <person name="Passos S.R."/>
            <person name="Gois S.R."/>
        </authorList>
    </citation>
    <scope>NUCLEOTIDE SEQUENCE [LARGE SCALE GENOMIC DNA]</scope>
    <source>
        <strain evidence="1 2">BR10423</strain>
    </source>
</reference>